<dbReference type="AlphaFoldDB" id="A0A3P8UXX4"/>
<evidence type="ECO:0000313" key="2">
    <source>
        <dbReference type="Ensembl" id="ENSCSEP00000005070.1"/>
    </source>
</evidence>
<sequence length="306" mass="33917">FKNDLYCLFVSSSALAGSTEAPLVVSINVVEPGEDVTLTSPCHSKIFHWYKQRLGYTMDTVALNVDNRESSKRTNDSRITVSTGKDCTLTIRNVSKDDEATYFCFSGTMFRPSFASGIFLADLSVKLTPEIVSIQQGDQMSLQCSLLSENKLNSVQCPGVDEVYWFRSETGSSHPGFIYTQGNREDERKSCVHTFCTLIGRSSDAGTSYCTEAMCGEILFGEGTTVDVKSLMIRIWSPSNLCHSLLRCNLIGRHRRALLLLTLCTLHVCSAGPCRLEAPVADRNTDPDILHYTDNCRTDPSIHTLH</sequence>
<dbReference type="InterPro" id="IPR003599">
    <property type="entry name" value="Ig_sub"/>
</dbReference>
<dbReference type="CDD" id="cd00099">
    <property type="entry name" value="IgV"/>
    <property type="match status" value="1"/>
</dbReference>
<dbReference type="Proteomes" id="UP000265120">
    <property type="component" value="Chromosome 15"/>
</dbReference>
<evidence type="ECO:0000313" key="3">
    <source>
        <dbReference type="Proteomes" id="UP000265120"/>
    </source>
</evidence>
<feature type="domain" description="Immunoglobulin" evidence="1">
    <location>
        <begin position="129"/>
        <end position="229"/>
    </location>
</feature>
<dbReference type="InterPro" id="IPR013106">
    <property type="entry name" value="Ig_V-set"/>
</dbReference>
<dbReference type="InterPro" id="IPR036179">
    <property type="entry name" value="Ig-like_dom_sf"/>
</dbReference>
<dbReference type="PANTHER" id="PTHR23267">
    <property type="entry name" value="IMMUNOGLOBULIN LIGHT CHAIN"/>
    <property type="match status" value="1"/>
</dbReference>
<dbReference type="InParanoid" id="A0A3P8UXX4"/>
<dbReference type="Pfam" id="PF07686">
    <property type="entry name" value="V-set"/>
    <property type="match status" value="1"/>
</dbReference>
<dbReference type="InterPro" id="IPR013783">
    <property type="entry name" value="Ig-like_fold"/>
</dbReference>
<dbReference type="InterPro" id="IPR050150">
    <property type="entry name" value="IgV_Light_Chain"/>
</dbReference>
<feature type="domain" description="Immunoglobulin" evidence="1">
    <location>
        <begin position="25"/>
        <end position="126"/>
    </location>
</feature>
<accession>A0A3P8UXX4</accession>
<protein>
    <recommendedName>
        <fullName evidence="1">Immunoglobulin domain-containing protein</fullName>
    </recommendedName>
</protein>
<evidence type="ECO:0000259" key="1">
    <source>
        <dbReference type="SMART" id="SM00409"/>
    </source>
</evidence>
<proteinExistence type="predicted"/>
<dbReference type="Ensembl" id="ENSCSET00000005127.1">
    <property type="protein sequence ID" value="ENSCSEP00000005070.1"/>
    <property type="gene ID" value="ENSCSEG00000003269.1"/>
</dbReference>
<reference evidence="2" key="2">
    <citation type="submission" date="2025-08" db="UniProtKB">
        <authorList>
            <consortium name="Ensembl"/>
        </authorList>
    </citation>
    <scope>IDENTIFICATION</scope>
</reference>
<keyword evidence="3" id="KW-1185">Reference proteome</keyword>
<reference evidence="2 3" key="1">
    <citation type="journal article" date="2014" name="Nat. Genet.">
        <title>Whole-genome sequence of a flatfish provides insights into ZW sex chromosome evolution and adaptation to a benthic lifestyle.</title>
        <authorList>
            <person name="Chen S."/>
            <person name="Zhang G."/>
            <person name="Shao C."/>
            <person name="Huang Q."/>
            <person name="Liu G."/>
            <person name="Zhang P."/>
            <person name="Song W."/>
            <person name="An N."/>
            <person name="Chalopin D."/>
            <person name="Volff J.N."/>
            <person name="Hong Y."/>
            <person name="Li Q."/>
            <person name="Sha Z."/>
            <person name="Zhou H."/>
            <person name="Xie M."/>
            <person name="Yu Q."/>
            <person name="Liu Y."/>
            <person name="Xiang H."/>
            <person name="Wang N."/>
            <person name="Wu K."/>
            <person name="Yang C."/>
            <person name="Zhou Q."/>
            <person name="Liao X."/>
            <person name="Yang L."/>
            <person name="Hu Q."/>
            <person name="Zhang J."/>
            <person name="Meng L."/>
            <person name="Jin L."/>
            <person name="Tian Y."/>
            <person name="Lian J."/>
            <person name="Yang J."/>
            <person name="Miao G."/>
            <person name="Liu S."/>
            <person name="Liang Z."/>
            <person name="Yan F."/>
            <person name="Li Y."/>
            <person name="Sun B."/>
            <person name="Zhang H."/>
            <person name="Zhang J."/>
            <person name="Zhu Y."/>
            <person name="Du M."/>
            <person name="Zhao Y."/>
            <person name="Schartl M."/>
            <person name="Tang Q."/>
            <person name="Wang J."/>
        </authorList>
    </citation>
    <scope>NUCLEOTIDE SEQUENCE</scope>
</reference>
<dbReference type="GeneTree" id="ENSGT01030000234530"/>
<name>A0A3P8UXX4_CYNSE</name>
<dbReference type="Gene3D" id="2.60.40.10">
    <property type="entry name" value="Immunoglobulins"/>
    <property type="match status" value="2"/>
</dbReference>
<dbReference type="SUPFAM" id="SSF48726">
    <property type="entry name" value="Immunoglobulin"/>
    <property type="match status" value="2"/>
</dbReference>
<dbReference type="OMA" id="CQTGTTY"/>
<dbReference type="SMART" id="SM00409">
    <property type="entry name" value="IG"/>
    <property type="match status" value="2"/>
</dbReference>
<reference evidence="2" key="3">
    <citation type="submission" date="2025-09" db="UniProtKB">
        <authorList>
            <consortium name="Ensembl"/>
        </authorList>
    </citation>
    <scope>IDENTIFICATION</scope>
</reference>
<organism evidence="2 3">
    <name type="scientific">Cynoglossus semilaevis</name>
    <name type="common">Tongue sole</name>
    <dbReference type="NCBI Taxonomy" id="244447"/>
    <lineage>
        <taxon>Eukaryota</taxon>
        <taxon>Metazoa</taxon>
        <taxon>Chordata</taxon>
        <taxon>Craniata</taxon>
        <taxon>Vertebrata</taxon>
        <taxon>Euteleostomi</taxon>
        <taxon>Actinopterygii</taxon>
        <taxon>Neopterygii</taxon>
        <taxon>Teleostei</taxon>
        <taxon>Neoteleostei</taxon>
        <taxon>Acanthomorphata</taxon>
        <taxon>Carangaria</taxon>
        <taxon>Pleuronectiformes</taxon>
        <taxon>Pleuronectoidei</taxon>
        <taxon>Cynoglossidae</taxon>
        <taxon>Cynoglossinae</taxon>
        <taxon>Cynoglossus</taxon>
    </lineage>
</organism>